<name>A0AAI8YM46_9PEZI</name>
<dbReference type="Pfam" id="PF03663">
    <property type="entry name" value="Glyco_hydro_76"/>
    <property type="match status" value="1"/>
</dbReference>
<dbReference type="Gene3D" id="1.50.10.20">
    <property type="match status" value="1"/>
</dbReference>
<dbReference type="SUPFAM" id="SSF48208">
    <property type="entry name" value="Six-hairpin glycosidases"/>
    <property type="match status" value="1"/>
</dbReference>
<dbReference type="AlphaFoldDB" id="A0AAI8YM46"/>
<dbReference type="GO" id="GO:0005975">
    <property type="term" value="P:carbohydrate metabolic process"/>
    <property type="evidence" value="ECO:0007669"/>
    <property type="project" value="InterPro"/>
</dbReference>
<dbReference type="InterPro" id="IPR053169">
    <property type="entry name" value="MUG_Protein"/>
</dbReference>
<sequence length="363" mass="39795">MGSTRLQLAVYCVWASITAVAGEAPSSVPGVNATHAAVDAMMALYNETTGIWDNDPWWESGVALRAVADYMLKTGSDEYLPVAYNTFNIQRAPLEWWPEGGGDFRADSTDDTGWWALALTTLYELTRDVEFLDVAKEDEAYMFQYWNKTTCGGGLIWNIPNGTYHNAISNELYLELTATLHNLIPGEEYYLNKSLLGWEWFKASGMINSENLVNDGLTDNTACVNNNATTWTYNQGVLIAGLTQLYKATSNTSLLETAQQIADATVYSAILSPGGILTEPCGTAPDCDPNTTAFKGAFMRGLAQLDAVIEEHPYKSYIQNNALAAYTNARNGSDFYGLRWQGPFDNASIGRQESAVNLLLAAL</sequence>
<dbReference type="Proteomes" id="UP001295740">
    <property type="component" value="Unassembled WGS sequence"/>
</dbReference>
<accession>A0AAI8YM46</accession>
<dbReference type="InterPro" id="IPR005198">
    <property type="entry name" value="Glyco_hydro_76"/>
</dbReference>
<proteinExistence type="predicted"/>
<evidence type="ECO:0000313" key="3">
    <source>
        <dbReference type="Proteomes" id="UP001295740"/>
    </source>
</evidence>
<organism evidence="2 3">
    <name type="scientific">Anthostomella pinea</name>
    <dbReference type="NCBI Taxonomy" id="933095"/>
    <lineage>
        <taxon>Eukaryota</taxon>
        <taxon>Fungi</taxon>
        <taxon>Dikarya</taxon>
        <taxon>Ascomycota</taxon>
        <taxon>Pezizomycotina</taxon>
        <taxon>Sordariomycetes</taxon>
        <taxon>Xylariomycetidae</taxon>
        <taxon>Xylariales</taxon>
        <taxon>Xylariaceae</taxon>
        <taxon>Anthostomella</taxon>
    </lineage>
</organism>
<dbReference type="PANTHER" id="PTHR47791:SF3">
    <property type="entry name" value="MEIOTICALLY UP-REGULATED GENE 191 PROTEIN"/>
    <property type="match status" value="1"/>
</dbReference>
<comment type="caution">
    <text evidence="2">The sequence shown here is derived from an EMBL/GenBank/DDBJ whole genome shotgun (WGS) entry which is preliminary data.</text>
</comment>
<evidence type="ECO:0000313" key="2">
    <source>
        <dbReference type="EMBL" id="CAJ2509665.1"/>
    </source>
</evidence>
<feature type="signal peptide" evidence="1">
    <location>
        <begin position="1"/>
        <end position="22"/>
    </location>
</feature>
<evidence type="ECO:0000256" key="1">
    <source>
        <dbReference type="SAM" id="SignalP"/>
    </source>
</evidence>
<dbReference type="InterPro" id="IPR008928">
    <property type="entry name" value="6-hairpin_glycosidase_sf"/>
</dbReference>
<protein>
    <submittedName>
        <fullName evidence="2">Uu.00g146910.m01.CDS01</fullName>
    </submittedName>
</protein>
<keyword evidence="1" id="KW-0732">Signal</keyword>
<dbReference type="PANTHER" id="PTHR47791">
    <property type="entry name" value="MEIOTICALLY UP-REGULATED GENE 191 PROTEIN"/>
    <property type="match status" value="1"/>
</dbReference>
<gene>
    <name evidence="2" type="ORF">KHLLAP_LOCUS10133</name>
</gene>
<dbReference type="EMBL" id="CAUWAG010000012">
    <property type="protein sequence ID" value="CAJ2509665.1"/>
    <property type="molecule type" value="Genomic_DNA"/>
</dbReference>
<keyword evidence="3" id="KW-1185">Reference proteome</keyword>
<reference evidence="2" key="1">
    <citation type="submission" date="2023-10" db="EMBL/GenBank/DDBJ databases">
        <authorList>
            <person name="Hackl T."/>
        </authorList>
    </citation>
    <scope>NUCLEOTIDE SEQUENCE</scope>
</reference>
<feature type="chain" id="PRO_5042526305" evidence="1">
    <location>
        <begin position="23"/>
        <end position="363"/>
    </location>
</feature>